<keyword evidence="7" id="KW-1015">Disulfide bond</keyword>
<dbReference type="Gene3D" id="2.40.10.10">
    <property type="entry name" value="Trypsin-like serine proteases"/>
    <property type="match status" value="3"/>
</dbReference>
<dbReference type="GO" id="GO:0006508">
    <property type="term" value="P:proteolysis"/>
    <property type="evidence" value="ECO:0007669"/>
    <property type="project" value="UniProtKB-KW"/>
</dbReference>
<feature type="domain" description="Peptidase S1" evidence="11">
    <location>
        <begin position="69"/>
        <end position="348"/>
    </location>
</feature>
<keyword evidence="5" id="KW-0378">Hydrolase</keyword>
<organism evidence="12 13">
    <name type="scientific">Pararge aegeria aegeria</name>
    <dbReference type="NCBI Taxonomy" id="348720"/>
    <lineage>
        <taxon>Eukaryota</taxon>
        <taxon>Metazoa</taxon>
        <taxon>Ecdysozoa</taxon>
        <taxon>Arthropoda</taxon>
        <taxon>Hexapoda</taxon>
        <taxon>Insecta</taxon>
        <taxon>Pterygota</taxon>
        <taxon>Neoptera</taxon>
        <taxon>Endopterygota</taxon>
        <taxon>Lepidoptera</taxon>
        <taxon>Glossata</taxon>
        <taxon>Ditrysia</taxon>
        <taxon>Papilionoidea</taxon>
        <taxon>Nymphalidae</taxon>
        <taxon>Satyrinae</taxon>
        <taxon>Satyrini</taxon>
        <taxon>Parargina</taxon>
        <taxon>Pararge</taxon>
    </lineage>
</organism>
<dbReference type="PANTHER" id="PTHR24276:SF98">
    <property type="entry name" value="FI18310P1-RELATED"/>
    <property type="match status" value="1"/>
</dbReference>
<evidence type="ECO:0000256" key="7">
    <source>
        <dbReference type="ARBA" id="ARBA00023157"/>
    </source>
</evidence>
<dbReference type="InterPro" id="IPR018114">
    <property type="entry name" value="TRYPSIN_HIS"/>
</dbReference>
<keyword evidence="13" id="KW-1185">Reference proteome</keyword>
<comment type="function">
    <text evidence="9">Fibrinolytic activity; shows preferential cleavage of Arg-Gly bonds in all three fibrinogen chains. Contact with the caterpillars causes severe bleeding, due the anticoagulant effect of the protein.</text>
</comment>
<evidence type="ECO:0000256" key="8">
    <source>
        <dbReference type="ARBA" id="ARBA00023240"/>
    </source>
</evidence>
<dbReference type="InterPro" id="IPR043504">
    <property type="entry name" value="Peptidase_S1_PA_chymotrypsin"/>
</dbReference>
<keyword evidence="6" id="KW-0720">Serine protease</keyword>
<keyword evidence="10" id="KW-1205">Fibrinolytic toxin</keyword>
<dbReference type="GO" id="GO:0090729">
    <property type="term" value="F:toxin activity"/>
    <property type="evidence" value="ECO:0007669"/>
    <property type="project" value="UniProtKB-KW"/>
</dbReference>
<dbReference type="InterPro" id="IPR001314">
    <property type="entry name" value="Peptidase_S1A"/>
</dbReference>
<dbReference type="EMBL" id="CAKXAJ010024858">
    <property type="protein sequence ID" value="CAH2231869.1"/>
    <property type="molecule type" value="Genomic_DNA"/>
</dbReference>
<keyword evidence="3" id="KW-0800">Toxin</keyword>
<keyword evidence="8" id="KW-1199">Hemostasis impairing toxin</keyword>
<evidence type="ECO:0000256" key="1">
    <source>
        <dbReference type="ARBA" id="ARBA00004239"/>
    </source>
</evidence>
<dbReference type="CDD" id="cd00190">
    <property type="entry name" value="Tryp_SPc"/>
    <property type="match status" value="1"/>
</dbReference>
<evidence type="ECO:0000256" key="2">
    <source>
        <dbReference type="ARBA" id="ARBA00007664"/>
    </source>
</evidence>
<dbReference type="SMART" id="SM00020">
    <property type="entry name" value="Tryp_SPc"/>
    <property type="match status" value="1"/>
</dbReference>
<dbReference type="GO" id="GO:0004252">
    <property type="term" value="F:serine-type endopeptidase activity"/>
    <property type="evidence" value="ECO:0007669"/>
    <property type="project" value="InterPro"/>
</dbReference>
<reference evidence="12" key="1">
    <citation type="submission" date="2022-03" db="EMBL/GenBank/DDBJ databases">
        <authorList>
            <person name="Lindestad O."/>
        </authorList>
    </citation>
    <scope>NUCLEOTIDE SEQUENCE</scope>
</reference>
<evidence type="ECO:0000256" key="3">
    <source>
        <dbReference type="ARBA" id="ARBA00022656"/>
    </source>
</evidence>
<evidence type="ECO:0000256" key="6">
    <source>
        <dbReference type="ARBA" id="ARBA00022825"/>
    </source>
</evidence>
<dbReference type="PROSITE" id="PS00134">
    <property type="entry name" value="TRYPSIN_HIS"/>
    <property type="match status" value="1"/>
</dbReference>
<evidence type="ECO:0000313" key="12">
    <source>
        <dbReference type="EMBL" id="CAH2231869.1"/>
    </source>
</evidence>
<dbReference type="Proteomes" id="UP000838756">
    <property type="component" value="Unassembled WGS sequence"/>
</dbReference>
<dbReference type="OrthoDB" id="10059102at2759"/>
<dbReference type="FunFam" id="2.40.10.10:FF:000068">
    <property type="entry name" value="transmembrane protease serine 2"/>
    <property type="match status" value="1"/>
</dbReference>
<dbReference type="InterPro" id="IPR050430">
    <property type="entry name" value="Peptidase_S1"/>
</dbReference>
<dbReference type="GO" id="GO:0005576">
    <property type="term" value="C:extracellular region"/>
    <property type="evidence" value="ECO:0007669"/>
    <property type="project" value="UniProtKB-SubCell"/>
</dbReference>
<evidence type="ECO:0000256" key="9">
    <source>
        <dbReference type="ARBA" id="ARBA00055534"/>
    </source>
</evidence>
<dbReference type="Pfam" id="PF00089">
    <property type="entry name" value="Trypsin"/>
    <property type="match status" value="2"/>
</dbReference>
<dbReference type="SUPFAM" id="SSF50494">
    <property type="entry name" value="Trypsin-like serine proteases"/>
    <property type="match status" value="1"/>
</dbReference>
<evidence type="ECO:0000259" key="11">
    <source>
        <dbReference type="PROSITE" id="PS50240"/>
    </source>
</evidence>
<comment type="subcellular location">
    <subcellularLocation>
        <location evidence="1">Secreted</location>
        <location evidence="1">Extracellular space</location>
    </subcellularLocation>
</comment>
<gene>
    <name evidence="12" type="primary">jg11056</name>
    <name evidence="12" type="ORF">PAEG_LOCUS10273</name>
</gene>
<evidence type="ECO:0000313" key="13">
    <source>
        <dbReference type="Proteomes" id="UP000838756"/>
    </source>
</evidence>
<name>A0A8S4R629_9NEOP</name>
<accession>A0A8S4R629</accession>
<dbReference type="PANTHER" id="PTHR24276">
    <property type="entry name" value="POLYSERASE-RELATED"/>
    <property type="match status" value="1"/>
</dbReference>
<evidence type="ECO:0000256" key="4">
    <source>
        <dbReference type="ARBA" id="ARBA00022670"/>
    </source>
</evidence>
<sequence>MYYLQKRGSPNNTLKPLLYCILKFKVNVDYNEPQEVQLKTSRRRHHDNKKALRIRNDHLLDRNRENLRIRGGNTTDTKNFPYIAAIIINGRLWCAGTIVDVNWVLTAAHCLNYVLHVAPMKTLGRYVKVRVGSAHPHEGGQLVDVAGAVRHPKFEEEPVPHADIALLKLAENLEFQRHINLIRIYDGMKEPYAQSFVSVTGWGATRNYLYPCCDLRTHVSETKTGLPRTEFERKYARSTIRPKTGSDTAFRDHTPDLMTARLKVRTRGFCSDAYQLVSGFQFTPDFFCASLREGIRDACLFDAGAPAVQYNRLLGVMSFGPERCGHTTQPAVFIKAFYFRDFVKHTISSYKTTAELIEAMKDIDPVVRPPVHIRDDVEAVQNPEEVTQPDNRHD</sequence>
<comment type="similarity">
    <text evidence="2">Belongs to the peptidase S1 family.</text>
</comment>
<evidence type="ECO:0000256" key="10">
    <source>
        <dbReference type="ARBA" id="ARBA00084094"/>
    </source>
</evidence>
<keyword evidence="4" id="KW-0645">Protease</keyword>
<proteinExistence type="inferred from homology"/>
<evidence type="ECO:0000256" key="5">
    <source>
        <dbReference type="ARBA" id="ARBA00022801"/>
    </source>
</evidence>
<comment type="caution">
    <text evidence="12">The sequence shown here is derived from an EMBL/GenBank/DDBJ whole genome shotgun (WGS) entry which is preliminary data.</text>
</comment>
<dbReference type="InterPro" id="IPR001254">
    <property type="entry name" value="Trypsin_dom"/>
</dbReference>
<dbReference type="AlphaFoldDB" id="A0A8S4R629"/>
<dbReference type="InterPro" id="IPR009003">
    <property type="entry name" value="Peptidase_S1_PA"/>
</dbReference>
<dbReference type="PROSITE" id="PS50240">
    <property type="entry name" value="TRYPSIN_DOM"/>
    <property type="match status" value="1"/>
</dbReference>
<dbReference type="PRINTS" id="PR00722">
    <property type="entry name" value="CHYMOTRYPSIN"/>
</dbReference>
<protein>
    <submittedName>
        <fullName evidence="12">Jg11056 protein</fullName>
    </submittedName>
</protein>